<comment type="caution">
    <text evidence="2">The sequence shown here is derived from an EMBL/GenBank/DDBJ whole genome shotgun (WGS) entry which is preliminary data.</text>
</comment>
<sequence length="473" mass="52846">MLRGAFPKRFQLCFFGKDDRVLVPPPSAPYELPSCHPRTLIPLETPPQPTILPALPSSPRTSLLDVSFVLTTHLVPAAFPRTTPDVPLPPLPTWSADKNQFKESVARTMQGVLTMKENQWKGELAGEGSRKPLWICLNRYVKRGALSLNGVTLLFTHANGFPKEIWEPTLLHLAASDRPQYDINEIWVWEAVNHGDSYLVNAQNLCGLYDWRDNTRDILHFLLHYLPSSPSPSPSRHTSPASPTQPPPPASRVGSMSARSSASDTLSAVAACKHRRSSRSHRRSHDHARPHRTLAAITHPALFSSLVLVDPMILPYPGCAPSTQDNTRAYVVGAIQRRDGWASRKDALDMFHAIPFFAAWHPAVLKIYVECGLRDVPGDSGVKLKMPGIQEAVVFAENWTVFETWELLSTLDPRVELRLSEVKQQLAWRRPKNCSNVQIASAGHLIAQEAPDKLARDIHEFLQRKYGCRGARL</sequence>
<reference evidence="2 3" key="1">
    <citation type="submission" date="2016-03" db="EMBL/GenBank/DDBJ databases">
        <title>Whole genome sequencing of Grifola frondosa 9006-11.</title>
        <authorList>
            <person name="Min B."/>
            <person name="Park H."/>
            <person name="Kim J.-G."/>
            <person name="Cho H."/>
            <person name="Oh Y.-L."/>
            <person name="Kong W.-S."/>
            <person name="Choi I.-G."/>
        </authorList>
    </citation>
    <scope>NUCLEOTIDE SEQUENCE [LARGE SCALE GENOMIC DNA]</scope>
    <source>
        <strain evidence="2 3">9006-11</strain>
    </source>
</reference>
<proteinExistence type="predicted"/>
<dbReference type="OrthoDB" id="94039at2759"/>
<dbReference type="EMBL" id="LUGG01000003">
    <property type="protein sequence ID" value="OBZ76148.1"/>
    <property type="molecule type" value="Genomic_DNA"/>
</dbReference>
<evidence type="ECO:0000313" key="2">
    <source>
        <dbReference type="EMBL" id="OBZ76148.1"/>
    </source>
</evidence>
<dbReference type="InterPro" id="IPR029058">
    <property type="entry name" value="AB_hydrolase_fold"/>
</dbReference>
<protein>
    <submittedName>
        <fullName evidence="2">Peroxisomal membrane protein LPX1</fullName>
    </submittedName>
</protein>
<dbReference type="AlphaFoldDB" id="A0A1C7MH41"/>
<feature type="region of interest" description="Disordered" evidence="1">
    <location>
        <begin position="231"/>
        <end position="258"/>
    </location>
</feature>
<evidence type="ECO:0000256" key="1">
    <source>
        <dbReference type="SAM" id="MobiDB-lite"/>
    </source>
</evidence>
<dbReference type="STRING" id="5627.A0A1C7MH41"/>
<dbReference type="SUPFAM" id="SSF53474">
    <property type="entry name" value="alpha/beta-Hydrolases"/>
    <property type="match status" value="1"/>
</dbReference>
<dbReference type="OMA" id="FNWADHG"/>
<accession>A0A1C7MH41</accession>
<keyword evidence="3" id="KW-1185">Reference proteome</keyword>
<name>A0A1C7MH41_GRIFR</name>
<organism evidence="2 3">
    <name type="scientific">Grifola frondosa</name>
    <name type="common">Maitake</name>
    <name type="synonym">Polyporus frondosus</name>
    <dbReference type="NCBI Taxonomy" id="5627"/>
    <lineage>
        <taxon>Eukaryota</taxon>
        <taxon>Fungi</taxon>
        <taxon>Dikarya</taxon>
        <taxon>Basidiomycota</taxon>
        <taxon>Agaricomycotina</taxon>
        <taxon>Agaricomycetes</taxon>
        <taxon>Polyporales</taxon>
        <taxon>Grifolaceae</taxon>
        <taxon>Grifola</taxon>
    </lineage>
</organism>
<dbReference type="Proteomes" id="UP000092993">
    <property type="component" value="Unassembled WGS sequence"/>
</dbReference>
<dbReference type="Gene3D" id="3.40.50.1820">
    <property type="entry name" value="alpha/beta hydrolase"/>
    <property type="match status" value="2"/>
</dbReference>
<evidence type="ECO:0000313" key="3">
    <source>
        <dbReference type="Proteomes" id="UP000092993"/>
    </source>
</evidence>
<gene>
    <name evidence="2" type="primary">LPX1_0</name>
    <name evidence="2" type="ORF">A0H81_03233</name>
</gene>